<name>A0A9J2Q524_ASCLU</name>
<protein>
    <submittedName>
        <fullName evidence="2">Uncharacterized protein</fullName>
    </submittedName>
</protein>
<organism evidence="1 2">
    <name type="scientific">Ascaris lumbricoides</name>
    <name type="common">Giant roundworm</name>
    <dbReference type="NCBI Taxonomy" id="6252"/>
    <lineage>
        <taxon>Eukaryota</taxon>
        <taxon>Metazoa</taxon>
        <taxon>Ecdysozoa</taxon>
        <taxon>Nematoda</taxon>
        <taxon>Chromadorea</taxon>
        <taxon>Rhabditida</taxon>
        <taxon>Spirurina</taxon>
        <taxon>Ascaridomorpha</taxon>
        <taxon>Ascaridoidea</taxon>
        <taxon>Ascarididae</taxon>
        <taxon>Ascaris</taxon>
    </lineage>
</organism>
<evidence type="ECO:0000313" key="2">
    <source>
        <dbReference type="WBParaSite" id="ALUE_0001665401-mRNA-1"/>
    </source>
</evidence>
<dbReference type="AlphaFoldDB" id="A0A9J2Q524"/>
<accession>A0A9J2Q524</accession>
<proteinExistence type="predicted"/>
<dbReference type="Proteomes" id="UP000036681">
    <property type="component" value="Unplaced"/>
</dbReference>
<sequence length="75" mass="8601">MICSDRKTFSNEYSSKIIQNCFQTNQKITSLSISMYYQSTWSSLRILCSPVVKKTDESDVVIDYNDYSKLNVIAG</sequence>
<dbReference type="WBParaSite" id="ALUE_0001665401-mRNA-1">
    <property type="protein sequence ID" value="ALUE_0001665401-mRNA-1"/>
    <property type="gene ID" value="ALUE_0001665401"/>
</dbReference>
<keyword evidence="1" id="KW-1185">Reference proteome</keyword>
<reference evidence="2" key="1">
    <citation type="submission" date="2023-03" db="UniProtKB">
        <authorList>
            <consortium name="WormBaseParasite"/>
        </authorList>
    </citation>
    <scope>IDENTIFICATION</scope>
</reference>
<evidence type="ECO:0000313" key="1">
    <source>
        <dbReference type="Proteomes" id="UP000036681"/>
    </source>
</evidence>